<evidence type="ECO:0000313" key="1">
    <source>
        <dbReference type="EMBL" id="NMQ17896.1"/>
    </source>
</evidence>
<keyword evidence="2" id="KW-1185">Reference proteome</keyword>
<dbReference type="Gene3D" id="1.20.1220.20">
    <property type="entry name" value="Uncharcterised protein PF01724"/>
    <property type="match status" value="1"/>
</dbReference>
<protein>
    <submittedName>
        <fullName evidence="1">DUF29 domain-containing protein</fullName>
    </submittedName>
</protein>
<reference evidence="1 2" key="1">
    <citation type="submission" date="2019-03" db="EMBL/GenBank/DDBJ databases">
        <title>Metabolic reconstructions from genomes of highly enriched 'Candidatus Accumulibacter' and 'Candidatus Competibacter' bioreactor populations.</title>
        <authorList>
            <person name="Annavajhala M.K."/>
            <person name="Welles L."/>
            <person name="Abbas B."/>
            <person name="Sorokin D."/>
            <person name="Park H."/>
            <person name="Van Loosdrecht M."/>
            <person name="Chandran K."/>
        </authorList>
    </citation>
    <scope>NUCLEOTIDE SEQUENCE [LARGE SCALE GENOMIC DNA]</scope>
    <source>
        <strain evidence="1 2">SBR_G</strain>
    </source>
</reference>
<dbReference type="Proteomes" id="UP000760480">
    <property type="component" value="Unassembled WGS sequence"/>
</dbReference>
<dbReference type="PANTHER" id="PTHR34235:SF4">
    <property type="entry name" value="SLR0291 PROTEIN"/>
    <property type="match status" value="1"/>
</dbReference>
<comment type="caution">
    <text evidence="1">The sequence shown here is derived from an EMBL/GenBank/DDBJ whole genome shotgun (WGS) entry which is preliminary data.</text>
</comment>
<accession>A0ABX1TGK6</accession>
<sequence>MATDYEKDFHAWTLENAELLRQRRFAEIDVDNIAEELENMGRSERHELANRFAVLLAHLLKWRFQPERRGNSWRYTIEEQRRRIERLLDENPSLTSRLETAFENAYGDAILIAAREMDCDKNIFPTACPFTQKQALNSDYWPD</sequence>
<proteinExistence type="predicted"/>
<dbReference type="InterPro" id="IPR002636">
    <property type="entry name" value="DUF29"/>
</dbReference>
<name>A0ABX1TGK6_9GAMM</name>
<dbReference type="Pfam" id="PF01724">
    <property type="entry name" value="DUF29"/>
    <property type="match status" value="1"/>
</dbReference>
<dbReference type="PANTHER" id="PTHR34235">
    <property type="entry name" value="SLR1203 PROTEIN-RELATED"/>
    <property type="match status" value="1"/>
</dbReference>
<dbReference type="EMBL" id="SPMZ01000004">
    <property type="protein sequence ID" value="NMQ17896.1"/>
    <property type="molecule type" value="Genomic_DNA"/>
</dbReference>
<evidence type="ECO:0000313" key="2">
    <source>
        <dbReference type="Proteomes" id="UP000760480"/>
    </source>
</evidence>
<organism evidence="1 2">
    <name type="scientific">Candidatus Competibacter phosphatis</name>
    <dbReference type="NCBI Taxonomy" id="221280"/>
    <lineage>
        <taxon>Bacteria</taxon>
        <taxon>Pseudomonadati</taxon>
        <taxon>Pseudomonadota</taxon>
        <taxon>Gammaproteobacteria</taxon>
        <taxon>Candidatus Competibacteraceae</taxon>
        <taxon>Candidatus Competibacter</taxon>
    </lineage>
</organism>
<gene>
    <name evidence="1" type="ORF">E4P82_00975</name>
</gene>